<dbReference type="PANTHER" id="PTHR10357">
    <property type="entry name" value="ALPHA-AMYLASE FAMILY MEMBER"/>
    <property type="match status" value="1"/>
</dbReference>
<sequence>MRKLPSSTYRLQLRTPSSDPAGRGFTLADARDLLPYLADLGVGAVYLSPILEATPGSTHGYDVVDPTAVSAELGGIEGLRALRAACREHGLGLVVDIVPNHLGVDSAAANPWWWDALRRGPESPYFSFFDFDTSPANGADGKIVLPVLGSPDAVDDLVVVDPSRTDSGEAELHYFEHRFPIAPGTADIAPGTGGGTAREVHARQHYRLVHWREPLLGYRRFFTVTGLAGVRQEDPNVFDAMHAEVRRWCSEDLVDGIRVDHPDGLADPVGYTRRLRELVGDRWLLLEKILSPGTGSVPPEVLDPAMGVDGTTGYDALRLIDHLLVDARGEAHLSALAAQYSGGFGDDAQVHAQSAAIKRQIVAEDLAPELGRLVRAVRAEGWVQSESSARPVGSVGGDVSDKRYDDDDTTDSDAQLRETLISVIALTPFYRADYPVLRGTLPALLDVLRRERPERTAALQLISRALACGGEASARLAQVTGAATAKAEEDRLFYRLGRLVSLNEVGGSPGRMGLSVDAFHLTMAERAAAMPGTMTALSTHDTKRGEDVRARISVLSQVPDEWADFVAEVFATYPPPAEDAGYFLLQVIVGVWPTAEGSAAGQSELAGSASSSPAADASALRPRLHAYADKAMREAAVHTTWTDQDADFESAVHRWIDDLIDSGSGLVGGFVERIAPAGRDNSLLAKAVQLLSPGVPDVYQGTEVWEDSLVDPDNRRFVDYGPLRSGAIARVRHPKFTLVREILRLRRDHPDAMAGGPHLPIPVHGPAAADVVAFMRPLGPAGSAGVTGSEGVTGVGMIARRRTAVMPAENFLRTVVDLPAGSWAVRPDGSVISGRVDVGELLAEVPVVVIVRDGA</sequence>
<dbReference type="PANTHER" id="PTHR10357:SF216">
    <property type="entry name" value="MALTOOLIGOSYL TREHALOSE SYNTHASE-RELATED"/>
    <property type="match status" value="1"/>
</dbReference>
<reference evidence="3 4" key="1">
    <citation type="submission" date="2024-09" db="EMBL/GenBank/DDBJ databases">
        <authorList>
            <person name="Sun Q."/>
            <person name="Mori K."/>
        </authorList>
    </citation>
    <scope>NUCLEOTIDE SEQUENCE [LARGE SCALE GENOMIC DNA]</scope>
    <source>
        <strain evidence="3 4">CCM 7659</strain>
    </source>
</reference>
<accession>A0ABV5JXF4</accession>
<evidence type="ECO:0000256" key="1">
    <source>
        <dbReference type="SAM" id="MobiDB-lite"/>
    </source>
</evidence>
<dbReference type="Gene3D" id="1.10.10.470">
    <property type="entry name" value="Maltooligosyl trehalose synthase, domain 4"/>
    <property type="match status" value="1"/>
</dbReference>
<dbReference type="SUPFAM" id="SSF51445">
    <property type="entry name" value="(Trans)glycosidases"/>
    <property type="match status" value="1"/>
</dbReference>
<dbReference type="GO" id="GO:0047470">
    <property type="term" value="F:(1,4)-alpha-D-glucan 1-alpha-D-glucosylmutase activity"/>
    <property type="evidence" value="ECO:0007669"/>
    <property type="project" value="UniProtKB-EC"/>
</dbReference>
<dbReference type="Proteomes" id="UP001589700">
    <property type="component" value="Unassembled WGS sequence"/>
</dbReference>
<dbReference type="CDD" id="cd11336">
    <property type="entry name" value="AmyAc_MTSase"/>
    <property type="match status" value="1"/>
</dbReference>
<name>A0ABV5JXF4_9ACTN</name>
<feature type="region of interest" description="Disordered" evidence="1">
    <location>
        <begin position="388"/>
        <end position="411"/>
    </location>
</feature>
<comment type="caution">
    <text evidence="3">The sequence shown here is derived from an EMBL/GenBank/DDBJ whole genome shotgun (WGS) entry which is preliminary data.</text>
</comment>
<dbReference type="EMBL" id="JBHMDY010000033">
    <property type="protein sequence ID" value="MFB9261580.1"/>
    <property type="molecule type" value="Genomic_DNA"/>
</dbReference>
<organism evidence="3 4">
    <name type="scientific">Dietzia aerolata</name>
    <dbReference type="NCBI Taxonomy" id="595984"/>
    <lineage>
        <taxon>Bacteria</taxon>
        <taxon>Bacillati</taxon>
        <taxon>Actinomycetota</taxon>
        <taxon>Actinomycetes</taxon>
        <taxon>Mycobacteriales</taxon>
        <taxon>Dietziaceae</taxon>
        <taxon>Dietzia</taxon>
    </lineage>
</organism>
<dbReference type="EC" id="5.4.99.15" evidence="3"/>
<evidence type="ECO:0000259" key="2">
    <source>
        <dbReference type="SMART" id="SM00642"/>
    </source>
</evidence>
<evidence type="ECO:0000313" key="4">
    <source>
        <dbReference type="Proteomes" id="UP001589700"/>
    </source>
</evidence>
<feature type="domain" description="Glycosyl hydrolase family 13 catalytic" evidence="2">
    <location>
        <begin position="5"/>
        <end position="746"/>
    </location>
</feature>
<keyword evidence="4" id="KW-1185">Reference proteome</keyword>
<dbReference type="Gene3D" id="3.30.1590.10">
    <property type="entry name" value="Maltooligosyl trehalose synthase, domain 2"/>
    <property type="match status" value="1"/>
</dbReference>
<keyword evidence="3" id="KW-0413">Isomerase</keyword>
<evidence type="ECO:0000313" key="3">
    <source>
        <dbReference type="EMBL" id="MFB9261580.1"/>
    </source>
</evidence>
<dbReference type="InterPro" id="IPR006047">
    <property type="entry name" value="GH13_cat_dom"/>
</dbReference>
<protein>
    <submittedName>
        <fullName evidence="3">Malto-oligosyltrehalose synthase</fullName>
        <ecNumber evidence="3">5.4.99.15</ecNumber>
    </submittedName>
</protein>
<dbReference type="InterPro" id="IPR013797">
    <property type="entry name" value="Maltooligo_trehalose_synth_4"/>
</dbReference>
<gene>
    <name evidence="3" type="primary">treY</name>
    <name evidence="3" type="ORF">ACFFVD_17530</name>
</gene>
<dbReference type="SMART" id="SM00642">
    <property type="entry name" value="Aamy"/>
    <property type="match status" value="1"/>
</dbReference>
<dbReference type="RefSeq" id="WP_182632913.1">
    <property type="nucleotide sequence ID" value="NZ_JAALDM010000211.1"/>
</dbReference>
<dbReference type="Gene3D" id="3.20.20.80">
    <property type="entry name" value="Glycosidases"/>
    <property type="match status" value="2"/>
</dbReference>
<dbReference type="Pfam" id="PF00128">
    <property type="entry name" value="Alpha-amylase"/>
    <property type="match status" value="1"/>
</dbReference>
<dbReference type="InterPro" id="IPR012767">
    <property type="entry name" value="Trehalose_TreY"/>
</dbReference>
<dbReference type="InterPro" id="IPR017853">
    <property type="entry name" value="GH"/>
</dbReference>
<dbReference type="NCBIfam" id="TIGR02401">
    <property type="entry name" value="trehalose_TreY"/>
    <property type="match status" value="1"/>
</dbReference>
<proteinExistence type="predicted"/>